<evidence type="ECO:0000256" key="3">
    <source>
        <dbReference type="ARBA" id="ARBA00022578"/>
    </source>
</evidence>
<dbReference type="NCBIfam" id="NF033543">
    <property type="entry name" value="transpos_IS256"/>
    <property type="match status" value="1"/>
</dbReference>
<evidence type="ECO:0000256" key="2">
    <source>
        <dbReference type="ARBA" id="ARBA00010961"/>
    </source>
</evidence>
<dbReference type="Pfam" id="PF00872">
    <property type="entry name" value="Transposase_mut"/>
    <property type="match status" value="1"/>
</dbReference>
<comment type="similarity">
    <text evidence="2 6">Belongs to the transposase mutator family.</text>
</comment>
<dbReference type="AlphaFoldDB" id="A0A6I8LMY6"/>
<feature type="domain" description="Insertion element IS402-like" evidence="7">
    <location>
        <begin position="235"/>
        <end position="313"/>
    </location>
</feature>
<dbReference type="GO" id="GO:0003677">
    <property type="term" value="F:DNA binding"/>
    <property type="evidence" value="ECO:0007669"/>
    <property type="project" value="UniProtKB-UniRule"/>
</dbReference>
<keyword evidence="9" id="KW-1185">Reference proteome</keyword>
<keyword evidence="6" id="KW-0814">Transposable element</keyword>
<evidence type="ECO:0000256" key="1">
    <source>
        <dbReference type="ARBA" id="ARBA00002190"/>
    </source>
</evidence>
<evidence type="ECO:0000313" key="9">
    <source>
        <dbReference type="Proteomes" id="UP000399805"/>
    </source>
</evidence>
<dbReference type="InterPro" id="IPR025161">
    <property type="entry name" value="IS402-like_dom"/>
</dbReference>
<comment type="function">
    <text evidence="1 6">Required for the transposition of the insertion element.</text>
</comment>
<gene>
    <name evidence="8" type="ORF">AA23TX_03363</name>
</gene>
<dbReference type="Pfam" id="PF13340">
    <property type="entry name" value="DUF4096"/>
    <property type="match status" value="1"/>
</dbReference>
<evidence type="ECO:0000259" key="7">
    <source>
        <dbReference type="Pfam" id="PF13340"/>
    </source>
</evidence>
<protein>
    <recommendedName>
        <fullName evidence="6">Mutator family transposase</fullName>
    </recommendedName>
</protein>
<reference evidence="8 9" key="1">
    <citation type="submission" date="2019-09" db="EMBL/GenBank/DDBJ databases">
        <authorList>
            <person name="Leyn A S."/>
        </authorList>
    </citation>
    <scope>NUCLEOTIDE SEQUENCE [LARGE SCALE GENOMIC DNA]</scope>
    <source>
        <strain evidence="8">AA231_1</strain>
    </source>
</reference>
<dbReference type="PANTHER" id="PTHR33217:SF8">
    <property type="entry name" value="MUTATOR FAMILY TRANSPOSASE"/>
    <property type="match status" value="1"/>
</dbReference>
<accession>A0A6I8LMY6</accession>
<dbReference type="GO" id="GO:0006313">
    <property type="term" value="P:DNA transposition"/>
    <property type="evidence" value="ECO:0007669"/>
    <property type="project" value="UniProtKB-UniRule"/>
</dbReference>
<evidence type="ECO:0000256" key="4">
    <source>
        <dbReference type="ARBA" id="ARBA00023125"/>
    </source>
</evidence>
<keyword evidence="4 6" id="KW-0238">DNA-binding</keyword>
<dbReference type="InterPro" id="IPR001207">
    <property type="entry name" value="Transposase_mutator"/>
</dbReference>
<sequence length="362" mass="39857">MLTDVGPVEIDVPRDRDASFEPKIVAKRQKRLGGVDEMVISLAARGLTTGEISAHLAEVYGAEVSRQTISTITDKVVEGMVEWQDRPLDPVYPVIFIDAIHVKIRDGQVANRPIYVALAVTCEGRRDILGLWAGDGVEGAKYWLHVLTELKNRGVADVLMVVCGGLTGLPDAITAVSEQTMTQTCVVHLLRDSFRCAGRQHWDAIAKRSVQNESACRLCLACGAFDDVGMREEVLTDQLWERLEPLLPVHPRRFRYPGRKRADDRAALEGILYVIRTGIGWNRLPTALFGASGATCWRRLTEWHEAGVWQQLHERLLAELRAAGLLDLSAALVDSTHLRALKGGTTLAPARSTAASLARNTT</sequence>
<keyword evidence="5 6" id="KW-0233">DNA recombination</keyword>
<dbReference type="EMBL" id="CABVGP010000001">
    <property type="protein sequence ID" value="VVJ18342.1"/>
    <property type="molecule type" value="Genomic_DNA"/>
</dbReference>
<organism evidence="8 9">
    <name type="scientific">Amycolatopsis camponoti</name>
    <dbReference type="NCBI Taxonomy" id="2606593"/>
    <lineage>
        <taxon>Bacteria</taxon>
        <taxon>Bacillati</taxon>
        <taxon>Actinomycetota</taxon>
        <taxon>Actinomycetes</taxon>
        <taxon>Pseudonocardiales</taxon>
        <taxon>Pseudonocardiaceae</taxon>
        <taxon>Amycolatopsis</taxon>
    </lineage>
</organism>
<dbReference type="Proteomes" id="UP000399805">
    <property type="component" value="Unassembled WGS sequence"/>
</dbReference>
<evidence type="ECO:0000313" key="8">
    <source>
        <dbReference type="EMBL" id="VVJ18342.1"/>
    </source>
</evidence>
<evidence type="ECO:0000256" key="5">
    <source>
        <dbReference type="ARBA" id="ARBA00023172"/>
    </source>
</evidence>
<dbReference type="PANTHER" id="PTHR33217">
    <property type="entry name" value="TRANSPOSASE FOR INSERTION SEQUENCE ELEMENT IS1081"/>
    <property type="match status" value="1"/>
</dbReference>
<name>A0A6I8LMY6_9PSEU</name>
<proteinExistence type="inferred from homology"/>
<keyword evidence="3 6" id="KW-0815">Transposition</keyword>
<dbReference type="GO" id="GO:0004803">
    <property type="term" value="F:transposase activity"/>
    <property type="evidence" value="ECO:0007669"/>
    <property type="project" value="UniProtKB-UniRule"/>
</dbReference>
<evidence type="ECO:0000256" key="6">
    <source>
        <dbReference type="RuleBase" id="RU365089"/>
    </source>
</evidence>